<evidence type="ECO:0008006" key="3">
    <source>
        <dbReference type="Google" id="ProtNLM"/>
    </source>
</evidence>
<dbReference type="AlphaFoldDB" id="K5VPT7"/>
<dbReference type="RefSeq" id="XP_007332923.1">
    <property type="nucleotide sequence ID" value="XM_007332861.1"/>
</dbReference>
<dbReference type="EMBL" id="JH971402">
    <property type="protein sequence ID" value="EKM76484.1"/>
    <property type="molecule type" value="Genomic_DNA"/>
</dbReference>
<dbReference type="SUPFAM" id="SSF81383">
    <property type="entry name" value="F-box domain"/>
    <property type="match status" value="1"/>
</dbReference>
<dbReference type="GeneID" id="18827410"/>
<protein>
    <recommendedName>
        <fullName evidence="3">F-box domain-containing protein</fullName>
    </recommendedName>
</protein>
<organism evidence="1 2">
    <name type="scientific">Agaricus bisporus var. burnettii (strain JB137-S8 / ATCC MYA-4627 / FGSC 10392)</name>
    <name type="common">White button mushroom</name>
    <dbReference type="NCBI Taxonomy" id="597362"/>
    <lineage>
        <taxon>Eukaryota</taxon>
        <taxon>Fungi</taxon>
        <taxon>Dikarya</taxon>
        <taxon>Basidiomycota</taxon>
        <taxon>Agaricomycotina</taxon>
        <taxon>Agaricomycetes</taxon>
        <taxon>Agaricomycetidae</taxon>
        <taxon>Agaricales</taxon>
        <taxon>Agaricineae</taxon>
        <taxon>Agaricaceae</taxon>
        <taxon>Agaricus</taxon>
    </lineage>
</organism>
<dbReference type="Proteomes" id="UP000008493">
    <property type="component" value="Unassembled WGS sequence"/>
</dbReference>
<evidence type="ECO:0000313" key="1">
    <source>
        <dbReference type="EMBL" id="EKM76484.1"/>
    </source>
</evidence>
<dbReference type="KEGG" id="abp:AGABI1DRAFT131310"/>
<evidence type="ECO:0000313" key="2">
    <source>
        <dbReference type="Proteomes" id="UP000008493"/>
    </source>
</evidence>
<dbReference type="InterPro" id="IPR036047">
    <property type="entry name" value="F-box-like_dom_sf"/>
</dbReference>
<name>K5VPT7_AGABU</name>
<gene>
    <name evidence="1" type="ORF">AGABI1DRAFT_131310</name>
</gene>
<sequence>MQRITDFMPLEVCESIALLLDLGTVLTLRCTCKMFLNATNSWRVWANLARYIALEPLFSVPDEPLEHYAASELREWVVRRRNAQELIFTDTPVRFQKRPVSGTNGVTQVELLRGGRWLLLSNGSDIFSIDCEATTLEPQLSISTEAPGQDTRLEFKTWTDRDADRLSLRVATIYSEKITRARGILRPYPYHVWVTFHQLSLVGHGHAARLVSEPLNQGQQCRGNIANEIHFEGLNQNYFIILKDDVDPELDNGVYEAYTRMQVLDYVNPPSSFDLSATIALQGLELPAASSDFYILPGNRCAISTCRSGISIYPIPTVKTRCVAPLHCFAYGSFSPDEHPFYQWRSDLYVGTSSTIYVLKNYHDIIEAILIPHQIDEEPVIRALGTDNIVKPVDLDVYVALRTTVYCMGGPWVTNPRVEISRYPWIAPAAWDDPSVNEFYAPGGISQPHMSNLEHPGLTAGVASKKAFRTESVEGRVLGLDEGIDRAVVVGKHGAYVYDVVKGEA</sequence>
<proteinExistence type="predicted"/>
<dbReference type="InParanoid" id="K5VPT7"/>
<dbReference type="HOGENOM" id="CLU_539631_0_0_1"/>
<keyword evidence="2" id="KW-1185">Reference proteome</keyword>
<accession>K5VPT7</accession>
<reference evidence="2" key="1">
    <citation type="journal article" date="2012" name="Proc. Natl. Acad. Sci. U.S.A.">
        <title>Genome sequence of the button mushroom Agaricus bisporus reveals mechanisms governing adaptation to a humic-rich ecological niche.</title>
        <authorList>
            <person name="Morin E."/>
            <person name="Kohler A."/>
            <person name="Baker A.R."/>
            <person name="Foulongne-Oriol M."/>
            <person name="Lombard V."/>
            <person name="Nagy L.G."/>
            <person name="Ohm R.A."/>
            <person name="Patyshakuliyeva A."/>
            <person name="Brun A."/>
            <person name="Aerts A.L."/>
            <person name="Bailey A.M."/>
            <person name="Billette C."/>
            <person name="Coutinho P.M."/>
            <person name="Deakin G."/>
            <person name="Doddapaneni H."/>
            <person name="Floudas D."/>
            <person name="Grimwood J."/>
            <person name="Hilden K."/>
            <person name="Kuees U."/>
            <person name="LaButti K.M."/>
            <person name="Lapidus A."/>
            <person name="Lindquist E.A."/>
            <person name="Lucas S.M."/>
            <person name="Murat C."/>
            <person name="Riley R.W."/>
            <person name="Salamov A.A."/>
            <person name="Schmutz J."/>
            <person name="Subramanian V."/>
            <person name="Woesten H.A.B."/>
            <person name="Xu J."/>
            <person name="Eastwood D.C."/>
            <person name="Foster G.D."/>
            <person name="Sonnenberg A.S."/>
            <person name="Cullen D."/>
            <person name="de Vries R.P."/>
            <person name="Lundell T."/>
            <person name="Hibbett D.S."/>
            <person name="Henrissat B."/>
            <person name="Burton K.S."/>
            <person name="Kerrigan R.W."/>
            <person name="Challen M.P."/>
            <person name="Grigoriev I.V."/>
            <person name="Martin F."/>
        </authorList>
    </citation>
    <scope>NUCLEOTIDE SEQUENCE [LARGE SCALE GENOMIC DNA]</scope>
    <source>
        <strain evidence="2">JB137-S8 / ATCC MYA-4627 / FGSC 10392</strain>
    </source>
</reference>